<feature type="compositionally biased region" description="Basic and acidic residues" evidence="1">
    <location>
        <begin position="95"/>
        <end position="118"/>
    </location>
</feature>
<dbReference type="EMBL" id="MT143751">
    <property type="protein sequence ID" value="QJB02006.1"/>
    <property type="molecule type" value="Genomic_DNA"/>
</dbReference>
<evidence type="ECO:0000256" key="2">
    <source>
        <dbReference type="SAM" id="Phobius"/>
    </source>
</evidence>
<gene>
    <name evidence="3" type="ORF">MM171B01582_0009</name>
</gene>
<accession>A0A6M3M9P8</accession>
<organism evidence="3">
    <name type="scientific">viral metagenome</name>
    <dbReference type="NCBI Taxonomy" id="1070528"/>
    <lineage>
        <taxon>unclassified sequences</taxon>
        <taxon>metagenomes</taxon>
        <taxon>organismal metagenomes</taxon>
    </lineage>
</organism>
<keyword evidence="2" id="KW-0472">Membrane</keyword>
<dbReference type="AlphaFoldDB" id="A0A6M3M9P8"/>
<feature type="transmembrane region" description="Helical" evidence="2">
    <location>
        <begin position="27"/>
        <end position="46"/>
    </location>
</feature>
<reference evidence="3" key="1">
    <citation type="submission" date="2020-03" db="EMBL/GenBank/DDBJ databases">
        <title>The deep terrestrial virosphere.</title>
        <authorList>
            <person name="Holmfeldt K."/>
            <person name="Nilsson E."/>
            <person name="Simone D."/>
            <person name="Lopez-Fernandez M."/>
            <person name="Wu X."/>
            <person name="de Brujin I."/>
            <person name="Lundin D."/>
            <person name="Andersson A."/>
            <person name="Bertilsson S."/>
            <person name="Dopson M."/>
        </authorList>
    </citation>
    <scope>NUCLEOTIDE SEQUENCE</scope>
    <source>
        <strain evidence="3">MM171B01582</strain>
    </source>
</reference>
<feature type="transmembrane region" description="Helical" evidence="2">
    <location>
        <begin position="53"/>
        <end position="71"/>
    </location>
</feature>
<keyword evidence="2" id="KW-0812">Transmembrane</keyword>
<feature type="region of interest" description="Disordered" evidence="1">
    <location>
        <begin position="95"/>
        <end position="131"/>
    </location>
</feature>
<name>A0A6M3M9P8_9ZZZZ</name>
<protein>
    <submittedName>
        <fullName evidence="3">Uncharacterized protein</fullName>
    </submittedName>
</protein>
<evidence type="ECO:0000256" key="1">
    <source>
        <dbReference type="SAM" id="MobiDB-lite"/>
    </source>
</evidence>
<proteinExistence type="predicted"/>
<evidence type="ECO:0000313" key="3">
    <source>
        <dbReference type="EMBL" id="QJB02006.1"/>
    </source>
</evidence>
<sequence>MFYPLLAIAGILSFVSARSPYFPLKMAAGFSWFGVFLYWVGADLVVDGSGVDVAVMLTLAFVGLIFLFWAVSTRSQQRQVEEHYSSAGKLIDRIVKSTRSAKEPDNTSRTESSLEYRDRVRKALHRNERRR</sequence>
<keyword evidence="2" id="KW-1133">Transmembrane helix</keyword>
<feature type="compositionally biased region" description="Basic residues" evidence="1">
    <location>
        <begin position="119"/>
        <end position="131"/>
    </location>
</feature>